<dbReference type="GO" id="GO:0019898">
    <property type="term" value="C:extrinsic component of membrane"/>
    <property type="evidence" value="ECO:0007669"/>
    <property type="project" value="InterPro"/>
</dbReference>
<keyword evidence="3" id="KW-0472">Membrane</keyword>
<evidence type="ECO:0000256" key="3">
    <source>
        <dbReference type="SAM" id="Phobius"/>
    </source>
</evidence>
<protein>
    <recommendedName>
        <fullName evidence="4">Multidrug resistance protein MdtA-like barrel-sandwich hybrid domain-containing protein</fullName>
    </recommendedName>
</protein>
<evidence type="ECO:0000256" key="2">
    <source>
        <dbReference type="SAM" id="Coils"/>
    </source>
</evidence>
<dbReference type="Pfam" id="PF25917">
    <property type="entry name" value="BSH_RND"/>
    <property type="match status" value="1"/>
</dbReference>
<dbReference type="InterPro" id="IPR030190">
    <property type="entry name" value="MacA_alpha-hairpin_sf"/>
</dbReference>
<dbReference type="Gene3D" id="6.10.140.1990">
    <property type="match status" value="1"/>
</dbReference>
<keyword evidence="2" id="KW-0175">Coiled coil</keyword>
<dbReference type="Gene3D" id="1.10.287.470">
    <property type="entry name" value="Helix hairpin bin"/>
    <property type="match status" value="1"/>
</dbReference>
<proteinExistence type="inferred from homology"/>
<dbReference type="GO" id="GO:1990195">
    <property type="term" value="C:macrolide transmembrane transporter complex"/>
    <property type="evidence" value="ECO:0007669"/>
    <property type="project" value="InterPro"/>
</dbReference>
<keyword evidence="6" id="KW-1185">Reference proteome</keyword>
<dbReference type="Gene3D" id="2.40.30.170">
    <property type="match status" value="1"/>
</dbReference>
<dbReference type="STRING" id="45658.VSVS12_04164"/>
<feature type="coiled-coil region" evidence="2">
    <location>
        <begin position="120"/>
        <end position="168"/>
    </location>
</feature>
<dbReference type="AlphaFoldDB" id="A0A1C7FG19"/>
<evidence type="ECO:0000259" key="4">
    <source>
        <dbReference type="Pfam" id="PF25917"/>
    </source>
</evidence>
<keyword evidence="3" id="KW-0812">Transmembrane</keyword>
<evidence type="ECO:0000256" key="1">
    <source>
        <dbReference type="ARBA" id="ARBA00009477"/>
    </source>
</evidence>
<dbReference type="PATRIC" id="fig|45658.7.peg.3590"/>
<dbReference type="SUPFAM" id="SSF111369">
    <property type="entry name" value="HlyD-like secretion proteins"/>
    <property type="match status" value="2"/>
</dbReference>
<sequence>MLEGLAVWALFIYLLRFIGMPWNTYTKSFAYLGGGGWLMFVWVGLINYAPMDLSGGSLVQSPHIQLRPDSPNVKGKVTQIYIQPNQTIEKGQLIYEIDDTQYQIAYSQAQVAEQAAQIALNVAKQDVKTAQASYQSIKQDLHTSEAQLATARADYQLQKNTLTRYQKQNSVVQNTITESDIDKQNTAVIKAGHYIETIKSQILTKQVELEKAQVAIVKSELSIESRTADWHSAQQNVAKAKWDLDSTKVHAPTDGFVTNFILREGQRVSMVPRLQMYTNEKYVLMRVNHQAIRNIKPGQSAEYSSSVYPGKIFSAHVEGIVEATGEAQSNLLGLDQSVRATTGNNLQNKHHFVRLKIEEPQDYDIPVGSVGLAWVSAEKPIGFLNFLDAIRGIIIRMKSQLYFFYSI</sequence>
<feature type="domain" description="Multidrug resistance protein MdtA-like barrel-sandwich hybrid" evidence="4">
    <location>
        <begin position="71"/>
        <end position="269"/>
    </location>
</feature>
<dbReference type="EMBL" id="CP016415">
    <property type="protein sequence ID" value="ANU38667.1"/>
    <property type="molecule type" value="Genomic_DNA"/>
</dbReference>
<reference evidence="5 6" key="1">
    <citation type="submission" date="2016-07" db="EMBL/GenBank/DDBJ databases">
        <title>Genome sequencing of Vibrio scophthalmi strain VS-05, an isolated from Paralichthys olivaceus.</title>
        <authorList>
            <person name="Han H.-J."/>
        </authorList>
    </citation>
    <scope>NUCLEOTIDE SEQUENCE [LARGE SCALE GENOMIC DNA]</scope>
    <source>
        <strain evidence="5 6">VS-05</strain>
    </source>
</reference>
<dbReference type="RefSeq" id="WP_065546410.1">
    <property type="nucleotide sequence ID" value="NZ_CP016415.1"/>
</dbReference>
<dbReference type="PANTHER" id="PTHR30386">
    <property type="entry name" value="MEMBRANE FUSION SUBUNIT OF EMRAB-TOLC MULTIDRUG EFFLUX PUMP"/>
    <property type="match status" value="1"/>
</dbReference>
<accession>A0A1C7FG19</accession>
<dbReference type="Proteomes" id="UP000092528">
    <property type="component" value="Chromosome 2"/>
</dbReference>
<organism evidence="5 6">
    <name type="scientific">Vibrio scophthalmi</name>
    <dbReference type="NCBI Taxonomy" id="45658"/>
    <lineage>
        <taxon>Bacteria</taxon>
        <taxon>Pseudomonadati</taxon>
        <taxon>Pseudomonadota</taxon>
        <taxon>Gammaproteobacteria</taxon>
        <taxon>Vibrionales</taxon>
        <taxon>Vibrionaceae</taxon>
        <taxon>Vibrio</taxon>
    </lineage>
</organism>
<dbReference type="InterPro" id="IPR058625">
    <property type="entry name" value="MdtA-like_BSH"/>
</dbReference>
<name>A0A1C7FG19_9VIBR</name>
<keyword evidence="3" id="KW-1133">Transmembrane helix</keyword>
<comment type="similarity">
    <text evidence="1">Belongs to the membrane fusion protein (MFP) (TC 8.A.1) family.</text>
</comment>
<feature type="transmembrane region" description="Helical" evidence="3">
    <location>
        <begin position="6"/>
        <end position="22"/>
    </location>
</feature>
<evidence type="ECO:0000313" key="5">
    <source>
        <dbReference type="EMBL" id="ANU38667.1"/>
    </source>
</evidence>
<feature type="transmembrane region" description="Helical" evidence="3">
    <location>
        <begin position="29"/>
        <end position="49"/>
    </location>
</feature>
<dbReference type="InterPro" id="IPR050739">
    <property type="entry name" value="MFP"/>
</dbReference>
<dbReference type="Gene3D" id="2.40.50.100">
    <property type="match status" value="1"/>
</dbReference>
<evidence type="ECO:0000313" key="6">
    <source>
        <dbReference type="Proteomes" id="UP000092528"/>
    </source>
</evidence>
<dbReference type="GO" id="GO:1990961">
    <property type="term" value="P:xenobiotic detoxification by transmembrane export across the plasma membrane"/>
    <property type="evidence" value="ECO:0007669"/>
    <property type="project" value="InterPro"/>
</dbReference>
<gene>
    <name evidence="5" type="ORF">VSVS05_03630</name>
</gene>